<evidence type="ECO:0000259" key="2">
    <source>
        <dbReference type="Pfam" id="PF13229"/>
    </source>
</evidence>
<evidence type="ECO:0000256" key="1">
    <source>
        <dbReference type="SAM" id="SignalP"/>
    </source>
</evidence>
<dbReference type="EMBL" id="JACXJA010000026">
    <property type="protein sequence ID" value="MBD2864006.1"/>
    <property type="molecule type" value="Genomic_DNA"/>
</dbReference>
<dbReference type="InterPro" id="IPR012334">
    <property type="entry name" value="Pectin_lyas_fold"/>
</dbReference>
<reference evidence="3" key="1">
    <citation type="submission" date="2020-09" db="EMBL/GenBank/DDBJ databases">
        <title>A novel bacterium of genus Paenibacillus, isolated from South China Sea.</title>
        <authorList>
            <person name="Huang H."/>
            <person name="Mo K."/>
            <person name="Hu Y."/>
        </authorList>
    </citation>
    <scope>NUCLEOTIDE SEQUENCE</scope>
    <source>
        <strain evidence="3">IB182363</strain>
    </source>
</reference>
<protein>
    <submittedName>
        <fullName evidence="3">Right-handed parallel beta-helix repeat-containing protein</fullName>
    </submittedName>
</protein>
<feature type="signal peptide" evidence="1">
    <location>
        <begin position="1"/>
        <end position="23"/>
    </location>
</feature>
<dbReference type="SUPFAM" id="SSF51126">
    <property type="entry name" value="Pectin lyase-like"/>
    <property type="match status" value="2"/>
</dbReference>
<dbReference type="InterPro" id="IPR006311">
    <property type="entry name" value="TAT_signal"/>
</dbReference>
<dbReference type="PROSITE" id="PS51318">
    <property type="entry name" value="TAT"/>
    <property type="match status" value="1"/>
</dbReference>
<evidence type="ECO:0000313" key="4">
    <source>
        <dbReference type="Proteomes" id="UP000639396"/>
    </source>
</evidence>
<accession>A0A927CD17</accession>
<dbReference type="InterPro" id="IPR039448">
    <property type="entry name" value="Beta_helix"/>
</dbReference>
<dbReference type="InterPro" id="IPR006626">
    <property type="entry name" value="PbH1"/>
</dbReference>
<comment type="caution">
    <text evidence="3">The sequence shown here is derived from an EMBL/GenBank/DDBJ whole genome shotgun (WGS) entry which is preliminary data.</text>
</comment>
<dbReference type="RefSeq" id="WP_190929636.1">
    <property type="nucleotide sequence ID" value="NZ_JACXJA010000026.1"/>
</dbReference>
<dbReference type="AlphaFoldDB" id="A0A927CD17"/>
<keyword evidence="4" id="KW-1185">Reference proteome</keyword>
<gene>
    <name evidence="3" type="ORF">IDH45_18630</name>
</gene>
<name>A0A927CD17_9BACL</name>
<evidence type="ECO:0000313" key="3">
    <source>
        <dbReference type="EMBL" id="MBD2864006.1"/>
    </source>
</evidence>
<proteinExistence type="predicted"/>
<dbReference type="Pfam" id="PF13229">
    <property type="entry name" value="Beta_helix"/>
    <property type="match status" value="1"/>
</dbReference>
<dbReference type="Gene3D" id="2.160.20.10">
    <property type="entry name" value="Single-stranded right-handed beta-helix, Pectin lyase-like"/>
    <property type="match status" value="1"/>
</dbReference>
<dbReference type="SMART" id="SM00710">
    <property type="entry name" value="PbH1"/>
    <property type="match status" value="6"/>
</dbReference>
<keyword evidence="1" id="KW-0732">Signal</keyword>
<dbReference type="InterPro" id="IPR011050">
    <property type="entry name" value="Pectin_lyase_fold/virulence"/>
</dbReference>
<feature type="chain" id="PRO_5038423952" evidence="1">
    <location>
        <begin position="24"/>
        <end position="631"/>
    </location>
</feature>
<feature type="domain" description="Right handed beta helix" evidence="2">
    <location>
        <begin position="246"/>
        <end position="399"/>
    </location>
</feature>
<sequence>MDDLTISRRKLLASIGTAGAVLAASGIVNAGAPVALGQSDVTESVYGKVKDDKGDGKFHWKDLDPIDFCVKVTLAELRGGADARPEDAYFVVDAGQEGFFLYDETDGSSPDNTGTIVVTTGGKRFKRVHEAGMVNVKWFGAKGDGVTDDTQAINNAIAGGNVTAYIPQGVYLIHADASGIGDLSAGIEAKDNTTIVISPQAVLKAKPTSAGRYYVINIFGKQNVTIEGGGKIIGEREEHTGTTGEHGYAIGIGGSTHVRIRNLYLANCWGDGAVVGQDHVKTGSRDVAFVNVRCDNNRRQGVSVTYGEDVLFDSCTFENTRGTLPQCGMDIEPDTGGICRKVTIVNCLFQNNANYGLSLNGRVGTIENIVVDSNRFAGTETGAFNSVWNVNNVTFKNNIVDVLYTYQGAVYMSIIKNHLVEGNLIRNPNGVAMDVKMSSGVQVVNNLFTNVKSTSVRMATVTHWQVFGNCIDESGNTGGADISFATASSFNSIQGNIIRNRLKNAGTATAGGVNSITLASTASAGSGEYNGMLLFIVAGTGIGQKRNVASYNGTTKVAVVTTAWTTVPDATSKYEVRNGSDHAIKVNAAVDSYNRIHGNQLIFGTRLQSSTGIVDSGTGTVVNDNTYFDPV</sequence>
<dbReference type="Proteomes" id="UP000639396">
    <property type="component" value="Unassembled WGS sequence"/>
</dbReference>
<organism evidence="3 4">
    <name type="scientific">Paenibacillus oceani</name>
    <dbReference type="NCBI Taxonomy" id="2772510"/>
    <lineage>
        <taxon>Bacteria</taxon>
        <taxon>Bacillati</taxon>
        <taxon>Bacillota</taxon>
        <taxon>Bacilli</taxon>
        <taxon>Bacillales</taxon>
        <taxon>Paenibacillaceae</taxon>
        <taxon>Paenibacillus</taxon>
    </lineage>
</organism>